<dbReference type="HOGENOM" id="CLU_026673_16_2_1"/>
<evidence type="ECO:0000259" key="2">
    <source>
        <dbReference type="SMART" id="SM00829"/>
    </source>
</evidence>
<evidence type="ECO:0000313" key="4">
    <source>
        <dbReference type="Proteomes" id="UP000006174"/>
    </source>
</evidence>
<dbReference type="Pfam" id="PF08240">
    <property type="entry name" value="ADH_N"/>
    <property type="match status" value="1"/>
</dbReference>
<dbReference type="InterPro" id="IPR011032">
    <property type="entry name" value="GroES-like_sf"/>
</dbReference>
<proteinExistence type="predicted"/>
<protein>
    <recommendedName>
        <fullName evidence="2">Enoyl reductase (ER) domain-containing protein</fullName>
    </recommendedName>
</protein>
<organism evidence="3 4">
    <name type="scientific">Ustilago hordei</name>
    <name type="common">Barley covered smut fungus</name>
    <dbReference type="NCBI Taxonomy" id="120017"/>
    <lineage>
        <taxon>Eukaryota</taxon>
        <taxon>Fungi</taxon>
        <taxon>Dikarya</taxon>
        <taxon>Basidiomycota</taxon>
        <taxon>Ustilaginomycotina</taxon>
        <taxon>Ustilaginomycetes</taxon>
        <taxon>Ustilaginales</taxon>
        <taxon>Ustilaginaceae</taxon>
        <taxon>Ustilago</taxon>
    </lineage>
</organism>
<sequence length="499" mass="53705">MAELEIIDAEIVSRHSTSTSSFHPLANKHNDDPSTIPSFFPIYTNAERQAARQLLSPSDHEVVLGAGWADSDPSSSDEDSPHRRPSSASSTSSLSHPSTPLLSPSTPSNDAFLVRSCSQGWSLSFELHSSQPIPVPSHPDEVLIGNDAVGLNPVDWKSVSYNFGIPAFPWILGRDIAGTVVQVPENNEKGWKVGDRVWTCADSRQLSAGGYQRYSVHKQGTLAKVPEGMEDEDAATLGTGLVTAAVALFAFFKLPPFNIQDLTEKVQNLKITEEEGKHWIVIYGGAAITGIYATQLSSLSNLNIIAVASPANFFYLQSLGVTVCIDRHQPTSNILSSISTTLSTHGAQGKLRYAMDCVSSSTANLCLQALQSNSGGQQAEMICLAGNPKPEAIAQVNKGGEEKVKIHRISFSTTFYHPNGTFTHAVLEYLTKLLERGELKPARPEVLADGLAGIRNGLELLREGKAPRAKKLVVRVRDTPAADVTLCGVKSDLGWNGVV</sequence>
<dbReference type="OrthoDB" id="10257049at2759"/>
<gene>
    <name evidence="3" type="ORF">UHOR_04688</name>
</gene>
<reference evidence="3 4" key="1">
    <citation type="journal article" date="2012" name="Plant Cell">
        <title>Genome comparison of barley and maize smut fungi reveals targeted loss of RNA silencing components and species-specific presence of transposable elements.</title>
        <authorList>
            <person name="Laurie J.D."/>
            <person name="Ali S."/>
            <person name="Linning R."/>
            <person name="Mannhaupt G."/>
            <person name="Wong P."/>
            <person name="Gueldener U."/>
            <person name="Muensterkoetter M."/>
            <person name="Moore R."/>
            <person name="Kahmann R."/>
            <person name="Bakkeren G."/>
            <person name="Schirawski J."/>
        </authorList>
    </citation>
    <scope>NUCLEOTIDE SEQUENCE [LARGE SCALE GENOMIC DNA]</scope>
    <source>
        <strain evidence="4">Uh4875-4</strain>
    </source>
</reference>
<feature type="domain" description="Enoyl reductase (ER)" evidence="2">
    <location>
        <begin position="122"/>
        <end position="474"/>
    </location>
</feature>
<evidence type="ECO:0000256" key="1">
    <source>
        <dbReference type="SAM" id="MobiDB-lite"/>
    </source>
</evidence>
<dbReference type="PANTHER" id="PTHR45348">
    <property type="entry name" value="HYPOTHETICAL OXIDOREDUCTASE (EUROFUNG)"/>
    <property type="match status" value="1"/>
</dbReference>
<dbReference type="GO" id="GO:0016651">
    <property type="term" value="F:oxidoreductase activity, acting on NAD(P)H"/>
    <property type="evidence" value="ECO:0007669"/>
    <property type="project" value="InterPro"/>
</dbReference>
<comment type="caution">
    <text evidence="3">The sequence shown here is derived from an EMBL/GenBank/DDBJ whole genome shotgun (WGS) entry which is preliminary data.</text>
</comment>
<dbReference type="SMART" id="SM00829">
    <property type="entry name" value="PKS_ER"/>
    <property type="match status" value="1"/>
</dbReference>
<feature type="compositionally biased region" description="Low complexity" evidence="1">
    <location>
        <begin position="86"/>
        <end position="106"/>
    </location>
</feature>
<accession>I2G082</accession>
<dbReference type="InterPro" id="IPR047122">
    <property type="entry name" value="Trans-enoyl_RdTase-like"/>
</dbReference>
<dbReference type="InterPro" id="IPR020843">
    <property type="entry name" value="ER"/>
</dbReference>
<evidence type="ECO:0000313" key="3">
    <source>
        <dbReference type="EMBL" id="CCF52575.1"/>
    </source>
</evidence>
<feature type="region of interest" description="Disordered" evidence="1">
    <location>
        <begin position="65"/>
        <end position="106"/>
    </location>
</feature>
<dbReference type="STRING" id="1128400.I2G082"/>
<dbReference type="SUPFAM" id="SSF50129">
    <property type="entry name" value="GroES-like"/>
    <property type="match status" value="1"/>
</dbReference>
<dbReference type="CDD" id="cd08249">
    <property type="entry name" value="enoyl_reductase_like"/>
    <property type="match status" value="1"/>
</dbReference>
<dbReference type="SUPFAM" id="SSF51735">
    <property type="entry name" value="NAD(P)-binding Rossmann-fold domains"/>
    <property type="match status" value="1"/>
</dbReference>
<dbReference type="Proteomes" id="UP000006174">
    <property type="component" value="Unassembled WGS sequence"/>
</dbReference>
<keyword evidence="4" id="KW-1185">Reference proteome</keyword>
<dbReference type="Gene3D" id="3.40.50.720">
    <property type="entry name" value="NAD(P)-binding Rossmann-like Domain"/>
    <property type="match status" value="1"/>
</dbReference>
<dbReference type="AlphaFoldDB" id="I2G082"/>
<dbReference type="eggNOG" id="KOG1198">
    <property type="taxonomic scope" value="Eukaryota"/>
</dbReference>
<dbReference type="InterPro" id="IPR013154">
    <property type="entry name" value="ADH-like_N"/>
</dbReference>
<dbReference type="Gene3D" id="3.90.180.10">
    <property type="entry name" value="Medium-chain alcohol dehydrogenases, catalytic domain"/>
    <property type="match status" value="1"/>
</dbReference>
<dbReference type="OMA" id="FQEYAIV"/>
<dbReference type="PANTHER" id="PTHR45348:SF2">
    <property type="entry name" value="ZINC-TYPE ALCOHOL DEHYDROGENASE-LIKE PROTEIN C2E1P3.01"/>
    <property type="match status" value="1"/>
</dbReference>
<dbReference type="InterPro" id="IPR036291">
    <property type="entry name" value="NAD(P)-bd_dom_sf"/>
</dbReference>
<name>I2G082_USTHO</name>
<dbReference type="EMBL" id="CAGI01000175">
    <property type="protein sequence ID" value="CCF52575.1"/>
    <property type="molecule type" value="Genomic_DNA"/>
</dbReference>